<dbReference type="EMBL" id="AJTX02000010">
    <property type="protein sequence ID" value="KKI98153.1"/>
    <property type="molecule type" value="Genomic_DNA"/>
</dbReference>
<dbReference type="GO" id="GO:0015979">
    <property type="term" value="P:photosynthesis"/>
    <property type="evidence" value="ECO:0007669"/>
    <property type="project" value="UniProtKB-KW"/>
</dbReference>
<evidence type="ECO:0000313" key="4">
    <source>
        <dbReference type="EMBL" id="KKI98153.1"/>
    </source>
</evidence>
<dbReference type="GO" id="GO:0015977">
    <property type="term" value="P:carbon fixation"/>
    <property type="evidence" value="ECO:0007669"/>
    <property type="project" value="UniProtKB-KW"/>
</dbReference>
<dbReference type="GO" id="GO:0044183">
    <property type="term" value="F:protein folding chaperone"/>
    <property type="evidence" value="ECO:0007669"/>
    <property type="project" value="InterPro"/>
</dbReference>
<reference evidence="4" key="1">
    <citation type="submission" date="2012-04" db="EMBL/GenBank/DDBJ databases">
        <authorList>
            <person name="Borisov I.G."/>
            <person name="Ivanikova N.V."/>
            <person name="Pinevich A.V."/>
        </authorList>
    </citation>
    <scope>NUCLEOTIDE SEQUENCE</scope>
    <source>
        <strain evidence="4">CALU 1027</strain>
    </source>
</reference>
<dbReference type="RefSeq" id="WP_017713305.1">
    <property type="nucleotide sequence ID" value="NZ_KB235939.1"/>
</dbReference>
<accession>A0A0M2PTZ8</accession>
<dbReference type="AlphaFoldDB" id="A0A0M2PTZ8"/>
<keyword evidence="3" id="KW-0120">Carbon dioxide fixation</keyword>
<dbReference type="InterPro" id="IPR003435">
    <property type="entry name" value="Chaperonin_RcbX"/>
</dbReference>
<evidence type="ECO:0000256" key="1">
    <source>
        <dbReference type="ARBA" id="ARBA00022531"/>
    </source>
</evidence>
<sequence>MDLRKISRDSAQTLANYLTYQAVRVVLDQLTETNPPQSLWLREFSAQISFQQGSEDYLQHLMQANQELAFRIMTVRDHLATNIPEFLPEMVRSQVQEANLQQRKVFFERLTQTPLGPEVIHPEVHLPLDLRSLPPDRAADSAA</sequence>
<organism evidence="4 5">
    <name type="scientific">Prochlorothrix hollandica PCC 9006 = CALU 1027</name>
    <dbReference type="NCBI Taxonomy" id="317619"/>
    <lineage>
        <taxon>Bacteria</taxon>
        <taxon>Bacillati</taxon>
        <taxon>Cyanobacteriota</taxon>
        <taxon>Cyanophyceae</taxon>
        <taxon>Prochlorotrichales</taxon>
        <taxon>Prochlorotrichaceae</taxon>
        <taxon>Prochlorothrix</taxon>
    </lineage>
</organism>
<keyword evidence="2" id="KW-0143">Chaperone</keyword>
<protein>
    <submittedName>
        <fullName evidence="4">RbcX chaperonin protein</fullName>
    </submittedName>
</protein>
<comment type="caution">
    <text evidence="4">The sequence shown here is derived from an EMBL/GenBank/DDBJ whole genome shotgun (WGS) entry which is preliminary data.</text>
</comment>
<evidence type="ECO:0000256" key="2">
    <source>
        <dbReference type="ARBA" id="ARBA00023186"/>
    </source>
</evidence>
<dbReference type="Gene3D" id="1.10.1200.210">
    <property type="entry name" value="Chaperonin-like RbcX"/>
    <property type="match status" value="1"/>
</dbReference>
<gene>
    <name evidence="4" type="ORF">PROH_20890</name>
</gene>
<dbReference type="Pfam" id="PF02341">
    <property type="entry name" value="RbcX"/>
    <property type="match status" value="1"/>
</dbReference>
<name>A0A0M2PTZ8_PROHO</name>
<dbReference type="GO" id="GO:0110102">
    <property type="term" value="P:ribulose bisphosphate carboxylase complex assembly"/>
    <property type="evidence" value="ECO:0007669"/>
    <property type="project" value="InterPro"/>
</dbReference>
<keyword evidence="1" id="KW-0602">Photosynthesis</keyword>
<dbReference type="OrthoDB" id="512484at2"/>
<dbReference type="PANTHER" id="PTHR33791:SF1">
    <property type="entry name" value="RUBISCO CHAPERONE RBCX"/>
    <property type="match status" value="1"/>
</dbReference>
<evidence type="ECO:0000256" key="3">
    <source>
        <dbReference type="ARBA" id="ARBA00023300"/>
    </source>
</evidence>
<evidence type="ECO:0000313" key="5">
    <source>
        <dbReference type="Proteomes" id="UP000034681"/>
    </source>
</evidence>
<dbReference type="Proteomes" id="UP000034681">
    <property type="component" value="Unassembled WGS sequence"/>
</dbReference>
<dbReference type="PANTHER" id="PTHR33791">
    <property type="entry name" value="CHAPERONIN-LIKE RBCX PROTEIN 1, CHLOROPLASTIC"/>
    <property type="match status" value="1"/>
</dbReference>
<dbReference type="SUPFAM" id="SSF158615">
    <property type="entry name" value="RbcX-like"/>
    <property type="match status" value="1"/>
</dbReference>
<dbReference type="InterPro" id="IPR038052">
    <property type="entry name" value="Chaperonin_RbcX_sf"/>
</dbReference>
<proteinExistence type="predicted"/>
<dbReference type="STRING" id="317619.GCA_000332315_03048"/>
<keyword evidence="5" id="KW-1185">Reference proteome</keyword>
<dbReference type="eggNOG" id="ENOG50315SX">
    <property type="taxonomic scope" value="Bacteria"/>
</dbReference>